<keyword evidence="4" id="KW-0653">Protein transport</keyword>
<dbReference type="InterPro" id="IPR004140">
    <property type="entry name" value="Exo70"/>
</dbReference>
<name>A0AAD5C350_AMBAR</name>
<dbReference type="InterPro" id="IPR046364">
    <property type="entry name" value="Exo70_C"/>
</dbReference>
<evidence type="ECO:0000256" key="4">
    <source>
        <dbReference type="RuleBase" id="RU365026"/>
    </source>
</evidence>
<sequence>MRIMQALQINLEGKSKQYKDPALTNLFLMNNIHYMVRSVRRSEAKDLLGMTGCKDTEESYNNMPINIKESNGPRYVLKIIDYS</sequence>
<organism evidence="6 7">
    <name type="scientific">Ambrosia artemisiifolia</name>
    <name type="common">Common ragweed</name>
    <dbReference type="NCBI Taxonomy" id="4212"/>
    <lineage>
        <taxon>Eukaryota</taxon>
        <taxon>Viridiplantae</taxon>
        <taxon>Streptophyta</taxon>
        <taxon>Embryophyta</taxon>
        <taxon>Tracheophyta</taxon>
        <taxon>Spermatophyta</taxon>
        <taxon>Magnoliopsida</taxon>
        <taxon>eudicotyledons</taxon>
        <taxon>Gunneridae</taxon>
        <taxon>Pentapetalae</taxon>
        <taxon>asterids</taxon>
        <taxon>campanulids</taxon>
        <taxon>Asterales</taxon>
        <taxon>Asteraceae</taxon>
        <taxon>Asteroideae</taxon>
        <taxon>Heliantheae alliance</taxon>
        <taxon>Heliantheae</taxon>
        <taxon>Ambrosia</taxon>
    </lineage>
</organism>
<proteinExistence type="inferred from homology"/>
<evidence type="ECO:0000256" key="3">
    <source>
        <dbReference type="ARBA" id="ARBA00022483"/>
    </source>
</evidence>
<evidence type="ECO:0000256" key="1">
    <source>
        <dbReference type="ARBA" id="ARBA00006756"/>
    </source>
</evidence>
<dbReference type="GO" id="GO:0006887">
    <property type="term" value="P:exocytosis"/>
    <property type="evidence" value="ECO:0007669"/>
    <property type="project" value="UniProtKB-KW"/>
</dbReference>
<dbReference type="SUPFAM" id="SSF74788">
    <property type="entry name" value="Cullin repeat-like"/>
    <property type="match status" value="1"/>
</dbReference>
<evidence type="ECO:0000256" key="2">
    <source>
        <dbReference type="ARBA" id="ARBA00022448"/>
    </source>
</evidence>
<comment type="similarity">
    <text evidence="1 4">Belongs to the EXO70 family.</text>
</comment>
<gene>
    <name evidence="6" type="ORF">M8C21_016416</name>
</gene>
<evidence type="ECO:0000259" key="5">
    <source>
        <dbReference type="Pfam" id="PF03081"/>
    </source>
</evidence>
<evidence type="ECO:0000313" key="7">
    <source>
        <dbReference type="Proteomes" id="UP001206925"/>
    </source>
</evidence>
<dbReference type="Gene3D" id="1.20.1280.170">
    <property type="entry name" value="Exocyst complex component Exo70"/>
    <property type="match status" value="1"/>
</dbReference>
<dbReference type="PANTHER" id="PTHR12542:SF41">
    <property type="entry name" value="EXOCYST COMPLEX COMPONENT 7"/>
    <property type="match status" value="1"/>
</dbReference>
<dbReference type="EMBL" id="JAMZMK010010064">
    <property type="protein sequence ID" value="KAI7733234.1"/>
    <property type="molecule type" value="Genomic_DNA"/>
</dbReference>
<dbReference type="Proteomes" id="UP001206925">
    <property type="component" value="Unassembled WGS sequence"/>
</dbReference>
<keyword evidence="2 4" id="KW-0813">Transport</keyword>
<dbReference type="GO" id="GO:0005546">
    <property type="term" value="F:phosphatidylinositol-4,5-bisphosphate binding"/>
    <property type="evidence" value="ECO:0007669"/>
    <property type="project" value="InterPro"/>
</dbReference>
<dbReference type="Pfam" id="PF03081">
    <property type="entry name" value="Exo70_C"/>
    <property type="match status" value="1"/>
</dbReference>
<evidence type="ECO:0000313" key="6">
    <source>
        <dbReference type="EMBL" id="KAI7733234.1"/>
    </source>
</evidence>
<keyword evidence="3 4" id="KW-0268">Exocytosis</keyword>
<dbReference type="AlphaFoldDB" id="A0AAD5C350"/>
<dbReference type="GO" id="GO:0000145">
    <property type="term" value="C:exocyst"/>
    <property type="evidence" value="ECO:0007669"/>
    <property type="project" value="InterPro"/>
</dbReference>
<protein>
    <recommendedName>
        <fullName evidence="4">Exocyst subunit Exo70 family protein</fullName>
    </recommendedName>
</protein>
<accession>A0AAD5C350</accession>
<comment type="function">
    <text evidence="4">Component of the exocyst complex.</text>
</comment>
<keyword evidence="7" id="KW-1185">Reference proteome</keyword>
<reference evidence="6" key="1">
    <citation type="submission" date="2022-06" db="EMBL/GenBank/DDBJ databases">
        <title>Uncovering the hologenomic basis of an extraordinary plant invasion.</title>
        <authorList>
            <person name="Bieker V.C."/>
            <person name="Martin M.D."/>
            <person name="Gilbert T."/>
            <person name="Hodgins K."/>
            <person name="Battlay P."/>
            <person name="Petersen B."/>
            <person name="Wilson J."/>
        </authorList>
    </citation>
    <scope>NUCLEOTIDE SEQUENCE</scope>
    <source>
        <strain evidence="6">AA19_3_7</strain>
        <tissue evidence="6">Leaf</tissue>
    </source>
</reference>
<comment type="caution">
    <text evidence="6">The sequence shown here is derived from an EMBL/GenBank/DDBJ whole genome shotgun (WGS) entry which is preliminary data.</text>
</comment>
<feature type="domain" description="Exocyst complex subunit Exo70 C-terminal" evidence="5">
    <location>
        <begin position="1"/>
        <end position="59"/>
    </location>
</feature>
<dbReference type="InterPro" id="IPR016159">
    <property type="entry name" value="Cullin_repeat-like_dom_sf"/>
</dbReference>
<dbReference type="GO" id="GO:0015031">
    <property type="term" value="P:protein transport"/>
    <property type="evidence" value="ECO:0007669"/>
    <property type="project" value="UniProtKB-KW"/>
</dbReference>
<dbReference type="PANTHER" id="PTHR12542">
    <property type="entry name" value="EXOCYST COMPLEX PROTEIN EXO70"/>
    <property type="match status" value="1"/>
</dbReference>